<dbReference type="PANTHER" id="PTHR22935:SF97">
    <property type="entry name" value="BETA-LACTAMASE-RELATED DOMAIN-CONTAINING PROTEIN"/>
    <property type="match status" value="1"/>
</dbReference>
<proteinExistence type="predicted"/>
<dbReference type="PANTHER" id="PTHR22935">
    <property type="entry name" value="PENICILLIN-BINDING PROTEIN"/>
    <property type="match status" value="1"/>
</dbReference>
<dbReference type="InterPro" id="IPR051478">
    <property type="entry name" value="Beta-lactamase-like_AB/R"/>
</dbReference>
<dbReference type="InterPro" id="IPR012338">
    <property type="entry name" value="Beta-lactam/transpept-like"/>
</dbReference>
<dbReference type="SUPFAM" id="SSF56601">
    <property type="entry name" value="beta-lactamase/transpeptidase-like"/>
    <property type="match status" value="1"/>
</dbReference>
<dbReference type="AlphaFoldDB" id="A0A1L7XF60"/>
<evidence type="ECO:0000313" key="1">
    <source>
        <dbReference type="EMBL" id="CZR63648.1"/>
    </source>
</evidence>
<dbReference type="OrthoDB" id="10250282at2759"/>
<evidence type="ECO:0008006" key="3">
    <source>
        <dbReference type="Google" id="ProtNLM"/>
    </source>
</evidence>
<reference evidence="1 2" key="1">
    <citation type="submission" date="2016-03" db="EMBL/GenBank/DDBJ databases">
        <authorList>
            <person name="Ploux O."/>
        </authorList>
    </citation>
    <scope>NUCLEOTIDE SEQUENCE [LARGE SCALE GENOMIC DNA]</scope>
    <source>
        <strain evidence="1 2">UAMH 11012</strain>
    </source>
</reference>
<evidence type="ECO:0000313" key="2">
    <source>
        <dbReference type="Proteomes" id="UP000184330"/>
    </source>
</evidence>
<gene>
    <name evidence="1" type="ORF">PAC_13545</name>
</gene>
<dbReference type="Gene3D" id="3.40.710.10">
    <property type="entry name" value="DD-peptidase/beta-lactamase superfamily"/>
    <property type="match status" value="1"/>
</dbReference>
<protein>
    <recommendedName>
        <fullName evidence="3">Beta-lactamase-related domain-containing protein</fullName>
    </recommendedName>
</protein>
<accession>A0A1L7XF60</accession>
<name>A0A1L7XF60_9HELO</name>
<dbReference type="STRING" id="576137.A0A1L7XF60"/>
<dbReference type="Proteomes" id="UP000184330">
    <property type="component" value="Unassembled WGS sequence"/>
</dbReference>
<dbReference type="EMBL" id="FJOG01000024">
    <property type="protein sequence ID" value="CZR63648.1"/>
    <property type="molecule type" value="Genomic_DNA"/>
</dbReference>
<sequence length="188" mass="20082">MNTSNAVIPGTATNSGWSFNWGGISSPNDLATLGKSILSSLLLSPDLTHRWLKSHSFTSNPLLSVGAPWEIYRLQISTSNAPRIVDLYTKSGDISDYHSNLVLVPDWDVGFVVLEAVGEAADVKRNLISDMIAEIFLLIVEVAAKEEAVVNFAGRYTGVSSSVVIGTEEGVLGLGVNLGLSFKPRSCS</sequence>
<organism evidence="1 2">
    <name type="scientific">Phialocephala subalpina</name>
    <dbReference type="NCBI Taxonomy" id="576137"/>
    <lineage>
        <taxon>Eukaryota</taxon>
        <taxon>Fungi</taxon>
        <taxon>Dikarya</taxon>
        <taxon>Ascomycota</taxon>
        <taxon>Pezizomycotina</taxon>
        <taxon>Leotiomycetes</taxon>
        <taxon>Helotiales</taxon>
        <taxon>Mollisiaceae</taxon>
        <taxon>Phialocephala</taxon>
        <taxon>Phialocephala fortinii species complex</taxon>
    </lineage>
</organism>
<keyword evidence="2" id="KW-1185">Reference proteome</keyword>